<protein>
    <recommendedName>
        <fullName evidence="4">Branched-subunit amino acid transport protein AzlD</fullName>
    </recommendedName>
</protein>
<sequence length="104" mass="10596">MTLWHIVLIASALCLTLKVAGYYVPASVVESPGIARSANTLTVGLLAALVAVQTLAVGQNLTLDARFPALLLAGTLYALRVPFIVVVIAAGALAAGGRALLGWA</sequence>
<evidence type="ECO:0000313" key="3">
    <source>
        <dbReference type="Proteomes" id="UP000318331"/>
    </source>
</evidence>
<keyword evidence="1" id="KW-0472">Membrane</keyword>
<dbReference type="EMBL" id="VFPN01000003">
    <property type="protein sequence ID" value="TQM61291.1"/>
    <property type="molecule type" value="Genomic_DNA"/>
</dbReference>
<comment type="caution">
    <text evidence="2">The sequence shown here is derived from an EMBL/GenBank/DDBJ whole genome shotgun (WGS) entry which is preliminary data.</text>
</comment>
<dbReference type="RefSeq" id="WP_141918426.1">
    <property type="nucleotide sequence ID" value="NZ_BAAAYS010000004.1"/>
</dbReference>
<dbReference type="OrthoDB" id="3733498at2"/>
<feature type="transmembrane region" description="Helical" evidence="1">
    <location>
        <begin position="37"/>
        <end position="57"/>
    </location>
</feature>
<keyword evidence="1" id="KW-0812">Transmembrane</keyword>
<proteinExistence type="predicted"/>
<evidence type="ECO:0008006" key="4">
    <source>
        <dbReference type="Google" id="ProtNLM"/>
    </source>
</evidence>
<organism evidence="2 3">
    <name type="scientific">Klugiella xanthotipulae</name>
    <dbReference type="NCBI Taxonomy" id="244735"/>
    <lineage>
        <taxon>Bacteria</taxon>
        <taxon>Bacillati</taxon>
        <taxon>Actinomycetota</taxon>
        <taxon>Actinomycetes</taxon>
        <taxon>Micrococcales</taxon>
        <taxon>Microbacteriaceae</taxon>
        <taxon>Klugiella</taxon>
    </lineage>
</organism>
<keyword evidence="1" id="KW-1133">Transmembrane helix</keyword>
<gene>
    <name evidence="2" type="ORF">FB466_2237</name>
</gene>
<name>A0A543HSH6_9MICO</name>
<keyword evidence="3" id="KW-1185">Reference proteome</keyword>
<evidence type="ECO:0000313" key="2">
    <source>
        <dbReference type="EMBL" id="TQM61291.1"/>
    </source>
</evidence>
<accession>A0A543HSH6</accession>
<feature type="transmembrane region" description="Helical" evidence="1">
    <location>
        <begin position="69"/>
        <end position="95"/>
    </location>
</feature>
<reference evidence="2 3" key="1">
    <citation type="submission" date="2019-06" db="EMBL/GenBank/DDBJ databases">
        <title>Sequencing the genomes of 1000 actinobacteria strains.</title>
        <authorList>
            <person name="Klenk H.-P."/>
        </authorList>
    </citation>
    <scope>NUCLEOTIDE SEQUENCE [LARGE SCALE GENOMIC DNA]</scope>
    <source>
        <strain evidence="2 3">DSM 18031</strain>
    </source>
</reference>
<dbReference type="Proteomes" id="UP000318331">
    <property type="component" value="Unassembled WGS sequence"/>
</dbReference>
<evidence type="ECO:0000256" key="1">
    <source>
        <dbReference type="SAM" id="Phobius"/>
    </source>
</evidence>
<dbReference type="AlphaFoldDB" id="A0A543HSH6"/>